<dbReference type="EMBL" id="HAEC01007140">
    <property type="protein sequence ID" value="SBQ75278.1"/>
    <property type="molecule type" value="Transcribed_RNA"/>
</dbReference>
<evidence type="ECO:0000256" key="7">
    <source>
        <dbReference type="ARBA" id="ARBA00022902"/>
    </source>
</evidence>
<protein>
    <submittedName>
        <fullName evidence="18">Down syndrome cell adhesion molecule b</fullName>
    </submittedName>
</protein>
<feature type="compositionally biased region" description="Gly residues" evidence="15">
    <location>
        <begin position="2328"/>
        <end position="2337"/>
    </location>
</feature>
<dbReference type="FunFam" id="2.60.40.10:FF:000229">
    <property type="entry name" value="Down syndrome cell adhesion molecule homolog"/>
    <property type="match status" value="1"/>
</dbReference>
<feature type="domain" description="Fibronectin type-III" evidence="17">
    <location>
        <begin position="597"/>
        <end position="697"/>
    </location>
</feature>
<sequence>MSAQDFVQVILEDGTPKILSSFSEKVVNPSEPLFMVCNVKGTPPPRCSWSLDDDPVIKDGHHHLGHYETHDGHVVSQLNVTHTQVQDGGLYRCTCSNSAGVVYHQARINVRGRASIRPMKNITAIAGRDAFVHCRVIGYPYYSIKWYKNSALLPFNHRQRAFENNGTLKLSNVQQVDAGEYNCKVMVQPNKMESQSVHVRVRVPPYIQPFEFQRFTIGQRVFIPCVVMSGDRPLDITWQKDGRPIPISLGVTVDNIDFTSSLRINNLTPDHNGNYTCIARNEAAVVEHQSQLIVRVPPQFVVQPEDQDGIYGKTVTLNCSAEGYPPPTIVWEHSKGAGVPQFQPIPLNSGSRVTLLSNGSLLIRHVLVDDSGFYLCKVSNDVGADVSKSMYLTVKIPAMITSYPNTTLATQGEEKRMSCIAHGEKPIMVRWEKEERIINPETSRYVVTVKEVADEVVSTLVIMPTVREDSGFFSCHAINSFGEDRGIIQLTVQEPPDPPEVEIREVRDRTIALRWTMGFDGNSPITGYDIECKNKSASWLSAQVTKDVSQQLNQATIIDLHPSSTYNIRMVAKNVIGNSNPSNELTITTDEAAPDGPPQDVTLEPTSPQSIKVSWKPPQKHLQNGVIRGYQVGYREYSSGGNYQFSVISVETTGDNAESLVLDNLKKFTQYGVVVQASNSAGTGPSSTEVAATTLEDVPSRPPENVQAVAATPEIISLSWLTPPKDALNGNLLGFRVIYWANLPDGELGEIRNVTTSKPSLELDGLEKYTNYSIQVLAFTRAGDGVRSEQIYTRTKEDVPGPPAGVKAAAASNSVVFVSWLPPLKVNGIIRKYTVFCSNPHPTVSSEFEAAPDVFFYRIPNLNRNRQYSIWVVAVTAAGRGNASEIITVKPMAEAPARILTFNRTVTTPWMRDIVLPCKAVGDPSPTIKWLKDINGTPAPVVIDSRRSVHGNGSLVIRTVKAEDSGNYTCVASNSFGSDKIVLNLQVQVPPDQPRLTVTKTTITSITLSWIPGDNGGSSIRGYILQYSEDNSEQWGNFAISPSERSYRLENLKCGTWYKFTLTAQNAVGPGRISEIIEAKTHGKEPQYSKEQELFTTINATRVKLNLNGWNNGGCPITSFTLEYRSVDSPTWTTAQRTSLTKSYILYDLQEATWYELQMKVYNSAGYAEKRLKFATLSYDGSTIAPLVKAPNVSENNSRGGEGLKMMVTISCVLVGIVVIFIGLLVLRRRRREQRLKRLRDAKSLAEMLMSKNTRPAEPINKQQQTLRMHIDIPRAQLLIEERDTVETVDDRSTVLLTDNDFGETQKQKSSTVTHTVHYQSLSQATGPLVDVSDARPGTNPTARRTAKAGPAARNRYASQWTLNRPHPTSSSHTLTTDWRLPTPRATGSVDKESDSYSVSPSQDTDRARSSMVSTESASSTYEELARAYEHAKMEEQLRHAKFTITECFISDTSSEQMTAGTNDYTDSMTSSTPSESGICRFTASPPKPQDVSRVMNMAVPKAHRPGGELVHLPPYLRMDFLLNRGVPLPARGGAASSSSGSSSSSSNTAKHHKPQAPSPGSTAQPGPGPKQGGPLYQPGSMVRPPPLPMNFDPRWVMMPYMDPRMMQGRPPPMDYYAAGVHPSGLIGRERSDSGGSGSEPFDRQQQHPGHTHRGTPPMDPKLAWGPEVFPGGGENHGLTSPLRQKQALEDDDMGKGPRSDTPPHRLREGGLGLVQQPGSSSGPSSQTPPPVGTQVGAQGGNHHPHHFISGRGNYSNFPDQGTRMPPHQQQQQRSGDRGNQPHGFSHQDEGTSRGPQQVQIWGAQHSHYDRNGRADLPNVEGNSHLHHHPGHHPQQPQFPLNSHKPENSRDRVGEAATKKADSSPPLHQASLSSSCSSSSSSSTKEEGKLVHHHHPPQREAEPGVGQSLGERGSSGNASNSHVKLEKPGHTYAPRSSITSSPTPPQHGGHNQTQQHPHHKSNQRGGREHKTETQWGPRPGSNNMGGGTSHGRRANNAGGGNHSRGGEDSNNTPTDHKTSNQTGGSNTNKRAGPIKKPVLKEIKREGGEMDGGEKPGAGFGKDKEQDGLQPSSIKQEVSSNSQNTSAPSKDETAQTAKPRNGGKERPSGRGSKDVDTPPSGFSVSSSRKDRDRSFERGSSSHHPGVPPKGGRAGRGRGGEFYGRGRGYRGTYTASAGPTGGGRGRMGGRSGRDYRSSVGVGHHHQEPKGEGPGGRHGHDRSQHNPARARNHSETRSEGSEYEEVPKRRRERGSETGSESGASDLGHSDKDDNQKPNSKNSSHNAGAAGNISCAPPRVSQARVFTPRGVPSRRGRGGGGGGGNIYRNSGSIGGTGGGHRVGPSSGPHGVSARSSASGRKQQSHSYTSGPKDLGRGGNPGEKKDKVSDGGQTQNQGTNPPPPPTPATTPAALSSTENGGVMTQQAPANPAPNNGRPNTPPLPANRGLPPGGFERPPRRRRHGRSQHQQDKPPRFRRLKERENAARINGGVGVIGGGRPSSPSLNSVQDSNGAPVPAPITGNAPNANHSTTITTNSNSGGGHLNNANSHHHHYNQGSAGSTHPHPQHSHGAKSPDFTNQNSDQANEEWETASESSDFTEFRDREGGGGGGKAYTSHHHHHHTGRGGGGSGGGGGLIDREIAGKEPSANKRSFSSQRPGMERQNRRVNTGGGGGRGPRGPPGGGAGGPANGGGNRGEKRGNWPSPKNRK</sequence>
<feature type="region of interest" description="Disordered" evidence="15">
    <location>
        <begin position="1324"/>
        <end position="1421"/>
    </location>
</feature>
<feature type="domain" description="Fibronectin type-III" evidence="17">
    <location>
        <begin position="702"/>
        <end position="798"/>
    </location>
</feature>
<evidence type="ECO:0000256" key="9">
    <source>
        <dbReference type="ARBA" id="ARBA00023018"/>
    </source>
</evidence>
<dbReference type="SMART" id="SM00408">
    <property type="entry name" value="IGc2"/>
    <property type="match status" value="6"/>
</dbReference>
<accession>A0A1A8GVM4</accession>
<keyword evidence="3" id="KW-0812">Transmembrane</keyword>
<dbReference type="FunFam" id="2.60.40.10:FF:000333">
    <property type="entry name" value="Down syndrome cell adhesion molecule"/>
    <property type="match status" value="1"/>
</dbReference>
<evidence type="ECO:0000256" key="10">
    <source>
        <dbReference type="ARBA" id="ARBA00023136"/>
    </source>
</evidence>
<keyword evidence="5" id="KW-0677">Repeat</keyword>
<gene>
    <name evidence="18" type="primary">DSCAMB</name>
</gene>
<feature type="compositionally biased region" description="Polar residues" evidence="15">
    <location>
        <begin position="2008"/>
        <end position="2029"/>
    </location>
</feature>
<feature type="domain" description="Ig-like" evidence="16">
    <location>
        <begin position="112"/>
        <end position="198"/>
    </location>
</feature>
<organism evidence="18">
    <name type="scientific">Nothobranchius korthausae</name>
    <dbReference type="NCBI Taxonomy" id="1143690"/>
    <lineage>
        <taxon>Eukaryota</taxon>
        <taxon>Metazoa</taxon>
        <taxon>Chordata</taxon>
        <taxon>Craniata</taxon>
        <taxon>Vertebrata</taxon>
        <taxon>Euteleostomi</taxon>
        <taxon>Actinopterygii</taxon>
        <taxon>Neopterygii</taxon>
        <taxon>Teleostei</taxon>
        <taxon>Neoteleostei</taxon>
        <taxon>Acanthomorphata</taxon>
        <taxon>Ovalentaria</taxon>
        <taxon>Atherinomorphae</taxon>
        <taxon>Cyprinodontiformes</taxon>
        <taxon>Nothobranchiidae</taxon>
        <taxon>Nothobranchius</taxon>
    </lineage>
</organism>
<evidence type="ECO:0000256" key="5">
    <source>
        <dbReference type="ARBA" id="ARBA00022737"/>
    </source>
</evidence>
<feature type="compositionally biased region" description="Polar residues" evidence="15">
    <location>
        <begin position="2496"/>
        <end position="2507"/>
    </location>
</feature>
<evidence type="ECO:0000256" key="6">
    <source>
        <dbReference type="ARBA" id="ARBA00022889"/>
    </source>
</evidence>
<feature type="compositionally biased region" description="Low complexity" evidence="15">
    <location>
        <begin position="1714"/>
        <end position="1726"/>
    </location>
</feature>
<evidence type="ECO:0000256" key="3">
    <source>
        <dbReference type="ARBA" id="ARBA00022692"/>
    </source>
</evidence>
<feature type="compositionally biased region" description="Low complexity" evidence="15">
    <location>
        <begin position="1871"/>
        <end position="1883"/>
    </location>
</feature>
<dbReference type="CDD" id="cd00096">
    <property type="entry name" value="Ig"/>
    <property type="match status" value="1"/>
</dbReference>
<keyword evidence="7" id="KW-0524">Neurogenesis</keyword>
<feature type="domain" description="Fibronectin type-III" evidence="17">
    <location>
        <begin position="1085"/>
        <end position="1186"/>
    </location>
</feature>
<feature type="region of interest" description="Disordered" evidence="15">
    <location>
        <begin position="1617"/>
        <end position="2704"/>
    </location>
</feature>
<feature type="compositionally biased region" description="Polar residues" evidence="15">
    <location>
        <begin position="2273"/>
        <end position="2282"/>
    </location>
</feature>
<dbReference type="InterPro" id="IPR036116">
    <property type="entry name" value="FN3_sf"/>
</dbReference>
<feature type="compositionally biased region" description="Basic and acidic residues" evidence="15">
    <location>
        <begin position="2038"/>
        <end position="2053"/>
    </location>
</feature>
<dbReference type="Pfam" id="PF07679">
    <property type="entry name" value="I-set"/>
    <property type="match status" value="3"/>
</dbReference>
<feature type="domain" description="Ig-like" evidence="16">
    <location>
        <begin position="896"/>
        <end position="988"/>
    </location>
</feature>
<keyword evidence="8" id="KW-1133">Transmembrane helix</keyword>
<dbReference type="FunFam" id="2.60.40.10:FF:000176">
    <property type="entry name" value="Down syndrome cell adhesion molecule a"/>
    <property type="match status" value="1"/>
</dbReference>
<evidence type="ECO:0000256" key="1">
    <source>
        <dbReference type="ARBA" id="ARBA00004251"/>
    </source>
</evidence>
<feature type="compositionally biased region" description="Basic and acidic residues" evidence="15">
    <location>
        <begin position="2101"/>
        <end position="2115"/>
    </location>
</feature>
<evidence type="ECO:0000256" key="13">
    <source>
        <dbReference type="ARBA" id="ARBA00023319"/>
    </source>
</evidence>
<dbReference type="InterPro" id="IPR013783">
    <property type="entry name" value="Ig-like_fold"/>
</dbReference>
<dbReference type="FunFam" id="2.60.40.10:FF:000120">
    <property type="entry name" value="Down syndrome cell adhesion molecule like 1"/>
    <property type="match status" value="1"/>
</dbReference>
<dbReference type="Pfam" id="PF00041">
    <property type="entry name" value="fn3"/>
    <property type="match status" value="5"/>
</dbReference>
<feature type="compositionally biased region" description="Low complexity" evidence="15">
    <location>
        <begin position="1366"/>
        <end position="1377"/>
    </location>
</feature>
<feature type="compositionally biased region" description="Basic and acidic residues" evidence="15">
    <location>
        <begin position="2463"/>
        <end position="2480"/>
    </location>
</feature>
<keyword evidence="2" id="KW-1003">Cell membrane</keyword>
<evidence type="ECO:0000259" key="17">
    <source>
        <dbReference type="PROSITE" id="PS50853"/>
    </source>
</evidence>
<dbReference type="FunFam" id="2.60.40.10:FF:000172">
    <property type="entry name" value="Down syndrome cell adhesion molecule b"/>
    <property type="match status" value="1"/>
</dbReference>
<dbReference type="FunFam" id="2.60.40.10:FF:000219">
    <property type="entry name" value="Down syndrome cell adhesion molecule homolog"/>
    <property type="match status" value="1"/>
</dbReference>
<dbReference type="PROSITE" id="PS50853">
    <property type="entry name" value="FN3"/>
    <property type="match status" value="6"/>
</dbReference>
<feature type="compositionally biased region" description="Gly residues" evidence="15">
    <location>
        <begin position="2620"/>
        <end position="2631"/>
    </location>
</feature>
<evidence type="ECO:0000256" key="11">
    <source>
        <dbReference type="ARBA" id="ARBA00023157"/>
    </source>
</evidence>
<dbReference type="Gene3D" id="2.60.40.10">
    <property type="entry name" value="Immunoglobulins"/>
    <property type="match status" value="12"/>
</dbReference>
<feature type="domain" description="Ig-like" evidence="16">
    <location>
        <begin position="397"/>
        <end position="493"/>
    </location>
</feature>
<feature type="compositionally biased region" description="Gly residues" evidence="15">
    <location>
        <begin position="2485"/>
        <end position="2494"/>
    </location>
</feature>
<feature type="compositionally biased region" description="Polar residues" evidence="15">
    <location>
        <begin position="2409"/>
        <end position="2421"/>
    </location>
</feature>
<feature type="domain" description="Fibronectin type-III" evidence="17">
    <location>
        <begin position="495"/>
        <end position="592"/>
    </location>
</feature>
<feature type="domain" description="Fibronectin type-III" evidence="17">
    <location>
        <begin position="990"/>
        <end position="1084"/>
    </location>
</feature>
<dbReference type="GO" id="GO:0007155">
    <property type="term" value="P:cell adhesion"/>
    <property type="evidence" value="ECO:0007669"/>
    <property type="project" value="UniProtKB-KW"/>
</dbReference>
<evidence type="ECO:0000256" key="2">
    <source>
        <dbReference type="ARBA" id="ARBA00022475"/>
    </source>
</evidence>
<dbReference type="SUPFAM" id="SSF49265">
    <property type="entry name" value="Fibronectin type III"/>
    <property type="match status" value="3"/>
</dbReference>
<dbReference type="GO" id="GO:0007399">
    <property type="term" value="P:nervous system development"/>
    <property type="evidence" value="ECO:0007669"/>
    <property type="project" value="UniProtKB-KW"/>
</dbReference>
<feature type="compositionally biased region" description="Basic and acidic residues" evidence="15">
    <location>
        <begin position="2126"/>
        <end position="2135"/>
    </location>
</feature>
<dbReference type="FunFam" id="2.60.40.10:FF:000167">
    <property type="entry name" value="Down syndrome cell adhesion molecule b"/>
    <property type="match status" value="1"/>
</dbReference>
<reference evidence="18" key="1">
    <citation type="submission" date="2016-05" db="EMBL/GenBank/DDBJ databases">
        <authorList>
            <person name="Lavstsen T."/>
            <person name="Jespersen J.S."/>
        </authorList>
    </citation>
    <scope>NUCLEOTIDE SEQUENCE</scope>
    <source>
        <tissue evidence="18">Brain</tissue>
    </source>
</reference>
<dbReference type="FunFam" id="2.60.40.10:FF:000104">
    <property type="entry name" value="Down syndrome cell adhesion molecule b"/>
    <property type="match status" value="1"/>
</dbReference>
<dbReference type="InterPro" id="IPR013106">
    <property type="entry name" value="Ig_V-set"/>
</dbReference>
<dbReference type="InterPro" id="IPR033184">
    <property type="entry name" value="PRRC2"/>
</dbReference>
<proteinExistence type="predicted"/>
<feature type="region of interest" description="Disordered" evidence="15">
    <location>
        <begin position="1532"/>
        <end position="1588"/>
    </location>
</feature>
<feature type="region of interest" description="Disordered" evidence="15">
    <location>
        <begin position="584"/>
        <end position="614"/>
    </location>
</feature>
<dbReference type="Pfam" id="PF13927">
    <property type="entry name" value="Ig_3"/>
    <property type="match status" value="3"/>
</dbReference>
<dbReference type="GO" id="GO:0045202">
    <property type="term" value="C:synapse"/>
    <property type="evidence" value="ECO:0007669"/>
    <property type="project" value="UniProtKB-SubCell"/>
</dbReference>
<feature type="compositionally biased region" description="Low complexity" evidence="15">
    <location>
        <begin position="1533"/>
        <end position="1547"/>
    </location>
</feature>
<feature type="compositionally biased region" description="Low complexity" evidence="15">
    <location>
        <begin position="2523"/>
        <end position="2533"/>
    </location>
</feature>
<feature type="compositionally biased region" description="Gly residues" evidence="15">
    <location>
        <begin position="2664"/>
        <end position="2689"/>
    </location>
</feature>
<dbReference type="SUPFAM" id="SSF48726">
    <property type="entry name" value="Immunoglobulin"/>
    <property type="match status" value="6"/>
</dbReference>
<evidence type="ECO:0000259" key="16">
    <source>
        <dbReference type="PROSITE" id="PS50835"/>
    </source>
</evidence>
<feature type="domain" description="Ig-like" evidence="16">
    <location>
        <begin position="204"/>
        <end position="293"/>
    </location>
</feature>
<dbReference type="GO" id="GO:0030154">
    <property type="term" value="P:cell differentiation"/>
    <property type="evidence" value="ECO:0007669"/>
    <property type="project" value="TreeGrafter"/>
</dbReference>
<keyword evidence="11" id="KW-1015">Disulfide bond</keyword>
<dbReference type="CDD" id="cd05734">
    <property type="entry name" value="Ig_DSCAM"/>
    <property type="match status" value="1"/>
</dbReference>
<feature type="compositionally biased region" description="Basic and acidic residues" evidence="15">
    <location>
        <begin position="1844"/>
        <end position="1862"/>
    </location>
</feature>
<dbReference type="FunFam" id="2.60.40.10:FF:000141">
    <property type="entry name" value="Down syndrome cell adhesion molecule a"/>
    <property type="match status" value="1"/>
</dbReference>
<dbReference type="PROSITE" id="PS50835">
    <property type="entry name" value="IG_LIKE"/>
    <property type="match status" value="6"/>
</dbReference>
<dbReference type="InterPro" id="IPR007110">
    <property type="entry name" value="Ig-like_dom"/>
</dbReference>
<evidence type="ECO:0000256" key="14">
    <source>
        <dbReference type="ARBA" id="ARBA00034103"/>
    </source>
</evidence>
<dbReference type="InterPro" id="IPR036179">
    <property type="entry name" value="Ig-like_dom_sf"/>
</dbReference>
<evidence type="ECO:0000256" key="12">
    <source>
        <dbReference type="ARBA" id="ARBA00023180"/>
    </source>
</evidence>
<name>A0A1A8GVM4_9TELE</name>
<dbReference type="SMART" id="SM00060">
    <property type="entry name" value="FN3"/>
    <property type="match status" value="6"/>
</dbReference>
<feature type="compositionally biased region" description="Low complexity" evidence="15">
    <location>
        <begin position="1410"/>
        <end position="1420"/>
    </location>
</feature>
<dbReference type="FunFam" id="2.60.40.10:FF:000215">
    <property type="entry name" value="Down syndrome cell adhesion molecule a"/>
    <property type="match status" value="1"/>
</dbReference>
<feature type="compositionally biased region" description="Low complexity" evidence="15">
    <location>
        <begin position="2422"/>
        <end position="2433"/>
    </location>
</feature>
<dbReference type="Pfam" id="PF25059">
    <property type="entry name" value="FN3_DSCAM-DSCAML_C"/>
    <property type="match status" value="1"/>
</dbReference>
<feature type="domain" description="Ig-like" evidence="16">
    <location>
        <begin position="298"/>
        <end position="393"/>
    </location>
</feature>
<feature type="compositionally biased region" description="Polar residues" evidence="15">
    <location>
        <begin position="2349"/>
        <end position="2365"/>
    </location>
</feature>
<dbReference type="CDD" id="cd05735">
    <property type="entry name" value="Ig_DSCAM"/>
    <property type="match status" value="1"/>
</dbReference>
<feature type="compositionally biased region" description="Basic residues" evidence="15">
    <location>
        <begin position="2610"/>
        <end position="2619"/>
    </location>
</feature>
<reference evidence="18" key="2">
    <citation type="submission" date="2016-06" db="EMBL/GenBank/DDBJ databases">
        <title>The genome of a short-lived fish provides insights into sex chromosome evolution and the genetic control of aging.</title>
        <authorList>
            <person name="Reichwald K."/>
            <person name="Felder M."/>
            <person name="Petzold A."/>
            <person name="Koch P."/>
            <person name="Groth M."/>
            <person name="Platzer M."/>
        </authorList>
    </citation>
    <scope>NUCLEOTIDE SEQUENCE</scope>
    <source>
        <tissue evidence="18">Brain</tissue>
    </source>
</reference>
<dbReference type="FunFam" id="2.60.40.10:FF:000017">
    <property type="entry name" value="Down syndrome cell adhesion molecule b"/>
    <property type="match status" value="1"/>
</dbReference>
<dbReference type="InterPro" id="IPR056754">
    <property type="entry name" value="DSCAM/DSCAML_C"/>
</dbReference>
<comment type="subcellular location">
    <subcellularLocation>
        <location evidence="1">Cell membrane</location>
        <topology evidence="1">Single-pass type I membrane protein</topology>
    </subcellularLocation>
    <subcellularLocation>
        <location evidence="14">Synapse</location>
    </subcellularLocation>
</comment>
<feature type="domain" description="Fibronectin type-III" evidence="17">
    <location>
        <begin position="802"/>
        <end position="895"/>
    </location>
</feature>
<dbReference type="SMART" id="SM00409">
    <property type="entry name" value="IG"/>
    <property type="match status" value="6"/>
</dbReference>
<evidence type="ECO:0000256" key="4">
    <source>
        <dbReference type="ARBA" id="ARBA00022729"/>
    </source>
</evidence>
<dbReference type="InterPro" id="IPR013098">
    <property type="entry name" value="Ig_I-set"/>
</dbReference>
<dbReference type="GO" id="GO:0005886">
    <property type="term" value="C:plasma membrane"/>
    <property type="evidence" value="ECO:0007669"/>
    <property type="project" value="UniProtKB-SubCell"/>
</dbReference>
<feature type="domain" description="Ig-like" evidence="16">
    <location>
        <begin position="16"/>
        <end position="109"/>
    </location>
</feature>
<evidence type="ECO:0000313" key="18">
    <source>
        <dbReference type="EMBL" id="SBQ75278.1"/>
    </source>
</evidence>
<feature type="compositionally biased region" description="Polar residues" evidence="15">
    <location>
        <begin position="2068"/>
        <end position="2097"/>
    </location>
</feature>
<feature type="compositionally biased region" description="Gly residues" evidence="15">
    <location>
        <begin position="2177"/>
        <end position="2188"/>
    </location>
</feature>
<keyword evidence="13" id="KW-0393">Immunoglobulin domain</keyword>
<dbReference type="PANTHER" id="PTHR14038:SF5">
    <property type="entry name" value="PROTEIN PRRC2A"/>
    <property type="match status" value="1"/>
</dbReference>
<keyword evidence="10" id="KW-0472">Membrane</keyword>
<feature type="compositionally biased region" description="Basic and acidic residues" evidence="15">
    <location>
        <begin position="1694"/>
        <end position="1709"/>
    </location>
</feature>
<keyword evidence="12" id="KW-0325">Glycoprotein</keyword>
<dbReference type="InterPro" id="IPR003598">
    <property type="entry name" value="Ig_sub2"/>
</dbReference>
<keyword evidence="4" id="KW-0732">Signal</keyword>
<dbReference type="CDD" id="cd00063">
    <property type="entry name" value="FN3"/>
    <property type="match status" value="6"/>
</dbReference>
<keyword evidence="9" id="KW-0770">Synapse</keyword>
<evidence type="ECO:0000256" key="8">
    <source>
        <dbReference type="ARBA" id="ARBA00022989"/>
    </source>
</evidence>
<dbReference type="PANTHER" id="PTHR14038">
    <property type="entry name" value="BAT2 HLA-B-ASSOCIATED TRANSCRIPT 2"/>
    <property type="match status" value="1"/>
</dbReference>
<dbReference type="FunFam" id="2.60.40.10:FF:000477">
    <property type="entry name" value="DS cell adhesion molecule like 1"/>
    <property type="match status" value="1"/>
</dbReference>
<dbReference type="InterPro" id="IPR003961">
    <property type="entry name" value="FN3_dom"/>
</dbReference>
<keyword evidence="6" id="KW-0130">Cell adhesion</keyword>
<dbReference type="SMART" id="SM00406">
    <property type="entry name" value="IGv"/>
    <property type="match status" value="2"/>
</dbReference>
<dbReference type="InterPro" id="IPR003599">
    <property type="entry name" value="Ig_sub"/>
</dbReference>
<evidence type="ECO:0000256" key="15">
    <source>
        <dbReference type="SAM" id="MobiDB-lite"/>
    </source>
</evidence>